<sequence length="295" mass="34186">MDYNKIEDAVMKNALNLFAQSAVKFFGIDKKIIAPANTEIKNIEINTNYTDYIFYADDGSYIHFEFQTTNKESDLRRFLFYDASFVYKENRKIETIVIYSSDIKDVKSELNMGSIKYSIKTFYMSSLDGDSIFENIKRKIEQGDNLDDVDILKLTFIPLMSSKIDKAQRAVNCIKAAAQIKSNENKIQCISMLFALLNKFGNDEIKKSIWEVFEMTDIGRMIFEDGIKKGREEGLKEGLKEGKIETILKLLVKKFGKIPEEYKGKLRNLPLEIIDIILIEIIDMKDIKELEKYLE</sequence>
<proteinExistence type="predicted"/>
<name>A0A1M4YVF5_9CLOT</name>
<dbReference type="EMBL" id="FQVG01000034">
    <property type="protein sequence ID" value="SHF09725.1"/>
    <property type="molecule type" value="Genomic_DNA"/>
</dbReference>
<keyword evidence="3" id="KW-1185">Reference proteome</keyword>
<dbReference type="PANTHER" id="PTHR35586:SF1">
    <property type="entry name" value="SLL1691 PROTEIN"/>
    <property type="match status" value="1"/>
</dbReference>
<evidence type="ECO:0000313" key="2">
    <source>
        <dbReference type="EMBL" id="SHF09725.1"/>
    </source>
</evidence>
<dbReference type="PANTHER" id="PTHR35586">
    <property type="entry name" value="SLL1691 PROTEIN"/>
    <property type="match status" value="1"/>
</dbReference>
<dbReference type="RefSeq" id="WP_027308971.1">
    <property type="nucleotide sequence ID" value="NZ_FQVG01000034.1"/>
</dbReference>
<dbReference type="Pfam" id="PF14261">
    <property type="entry name" value="DUF4351"/>
    <property type="match status" value="1"/>
</dbReference>
<feature type="domain" description="DUF4351" evidence="1">
    <location>
        <begin position="236"/>
        <end position="294"/>
    </location>
</feature>
<gene>
    <name evidence="2" type="ORF">SAMN02746091_01763</name>
</gene>
<reference evidence="3" key="1">
    <citation type="submission" date="2016-11" db="EMBL/GenBank/DDBJ databases">
        <authorList>
            <person name="Varghese N."/>
            <person name="Submissions S."/>
        </authorList>
    </citation>
    <scope>NUCLEOTIDE SEQUENCE [LARGE SCALE GENOMIC DNA]</scope>
    <source>
        <strain evidence="3">DSM 10124</strain>
    </source>
</reference>
<evidence type="ECO:0000313" key="3">
    <source>
        <dbReference type="Proteomes" id="UP000184423"/>
    </source>
</evidence>
<dbReference type="AlphaFoldDB" id="A0A1M4YVF5"/>
<dbReference type="InterPro" id="IPR025587">
    <property type="entry name" value="DUF4351"/>
</dbReference>
<dbReference type="Proteomes" id="UP000184423">
    <property type="component" value="Unassembled WGS sequence"/>
</dbReference>
<accession>A0A1M4YVF5</accession>
<evidence type="ECO:0000259" key="1">
    <source>
        <dbReference type="Pfam" id="PF14261"/>
    </source>
</evidence>
<organism evidence="2 3">
    <name type="scientific">Caloramator proteoclasticus DSM 10124</name>
    <dbReference type="NCBI Taxonomy" id="1121262"/>
    <lineage>
        <taxon>Bacteria</taxon>
        <taxon>Bacillati</taxon>
        <taxon>Bacillota</taxon>
        <taxon>Clostridia</taxon>
        <taxon>Eubacteriales</taxon>
        <taxon>Clostridiaceae</taxon>
        <taxon>Caloramator</taxon>
    </lineage>
</organism>
<protein>
    <recommendedName>
        <fullName evidence="1">DUF4351 domain-containing protein</fullName>
    </recommendedName>
</protein>